<evidence type="ECO:0000256" key="6">
    <source>
        <dbReference type="HAMAP-Rule" id="MF_00337"/>
    </source>
</evidence>
<evidence type="ECO:0000256" key="4">
    <source>
        <dbReference type="ARBA" id="ARBA00022801"/>
    </source>
</evidence>
<evidence type="ECO:0000313" key="8">
    <source>
        <dbReference type="EMBL" id="GLI24208.1"/>
    </source>
</evidence>
<proteinExistence type="inferred from homology"/>
<organism evidence="8 10">
    <name type="scientific">Xanthobacter flavus</name>
    <dbReference type="NCBI Taxonomy" id="281"/>
    <lineage>
        <taxon>Bacteria</taxon>
        <taxon>Pseudomonadati</taxon>
        <taxon>Pseudomonadota</taxon>
        <taxon>Alphaproteobacteria</taxon>
        <taxon>Hyphomicrobiales</taxon>
        <taxon>Xanthobacteraceae</taxon>
        <taxon>Xanthobacter</taxon>
    </lineage>
</organism>
<keyword evidence="4 6" id="KW-0378">Hydrolase</keyword>
<evidence type="ECO:0000256" key="2">
    <source>
        <dbReference type="ARBA" id="ARBA00022490"/>
    </source>
</evidence>
<comment type="function">
    <text evidence="6">Bidirectionally degrades single-stranded DNA into large acid-insoluble oligonucleotides, which are then degraded further into small acid-soluble oligonucleotides.</text>
</comment>
<evidence type="ECO:0000256" key="1">
    <source>
        <dbReference type="ARBA" id="ARBA00009998"/>
    </source>
</evidence>
<evidence type="ECO:0000313" key="10">
    <source>
        <dbReference type="Proteomes" id="UP001144397"/>
    </source>
</evidence>
<dbReference type="InterPro" id="IPR003761">
    <property type="entry name" value="Exonuc_VII_S"/>
</dbReference>
<evidence type="ECO:0000313" key="9">
    <source>
        <dbReference type="EMBL" id="MDR6335242.1"/>
    </source>
</evidence>
<accession>A0A9W6CKQ5</accession>
<reference evidence="9 11" key="2">
    <citation type="submission" date="2023-07" db="EMBL/GenBank/DDBJ databases">
        <title>Genomic Encyclopedia of Type Strains, Phase IV (KMG-IV): sequencing the most valuable type-strain genomes for metagenomic binning, comparative biology and taxonomic classification.</title>
        <authorList>
            <person name="Goeker M."/>
        </authorList>
    </citation>
    <scope>NUCLEOTIDE SEQUENCE [LARGE SCALE GENOMIC DNA]</scope>
    <source>
        <strain evidence="9 11">DSM 338</strain>
    </source>
</reference>
<dbReference type="GO" id="GO:0006308">
    <property type="term" value="P:DNA catabolic process"/>
    <property type="evidence" value="ECO:0007669"/>
    <property type="project" value="UniProtKB-UniRule"/>
</dbReference>
<dbReference type="Pfam" id="PF02609">
    <property type="entry name" value="Exonuc_VII_S"/>
    <property type="match status" value="1"/>
</dbReference>
<dbReference type="Proteomes" id="UP001144397">
    <property type="component" value="Unassembled WGS sequence"/>
</dbReference>
<keyword evidence="5 6" id="KW-0269">Exonuclease</keyword>
<name>A0A9W6CKQ5_XANFL</name>
<evidence type="ECO:0000256" key="3">
    <source>
        <dbReference type="ARBA" id="ARBA00022722"/>
    </source>
</evidence>
<dbReference type="PANTHER" id="PTHR34137:SF1">
    <property type="entry name" value="EXODEOXYRIBONUCLEASE 7 SMALL SUBUNIT"/>
    <property type="match status" value="1"/>
</dbReference>
<dbReference type="NCBIfam" id="TIGR01280">
    <property type="entry name" value="xseB"/>
    <property type="match status" value="1"/>
</dbReference>
<keyword evidence="2 6" id="KW-0963">Cytoplasm</keyword>
<dbReference type="NCBIfam" id="NF002139">
    <property type="entry name" value="PRK00977.1-3"/>
    <property type="match status" value="1"/>
</dbReference>
<dbReference type="HAMAP" id="MF_00337">
    <property type="entry name" value="Exonuc_7_S"/>
    <property type="match status" value="1"/>
</dbReference>
<comment type="catalytic activity">
    <reaction evidence="6">
        <text>Exonucleolytic cleavage in either 5'- to 3'- or 3'- to 5'-direction to yield nucleoside 5'-phosphates.</text>
        <dbReference type="EC" id="3.1.11.6"/>
    </reaction>
</comment>
<dbReference type="EC" id="3.1.11.6" evidence="6"/>
<dbReference type="GO" id="GO:0008855">
    <property type="term" value="F:exodeoxyribonuclease VII activity"/>
    <property type="evidence" value="ECO:0007669"/>
    <property type="project" value="UniProtKB-UniRule"/>
</dbReference>
<dbReference type="GO" id="GO:0005829">
    <property type="term" value="C:cytosol"/>
    <property type="evidence" value="ECO:0007669"/>
    <property type="project" value="TreeGrafter"/>
</dbReference>
<evidence type="ECO:0000256" key="7">
    <source>
        <dbReference type="SAM" id="Coils"/>
    </source>
</evidence>
<dbReference type="Gene3D" id="1.10.287.1040">
    <property type="entry name" value="Exonuclease VII, small subunit"/>
    <property type="match status" value="1"/>
</dbReference>
<protein>
    <recommendedName>
        <fullName evidence="6">Exodeoxyribonuclease 7 small subunit</fullName>
        <ecNumber evidence="6">3.1.11.6</ecNumber>
    </recommendedName>
    <alternativeName>
        <fullName evidence="6">Exodeoxyribonuclease VII small subunit</fullName>
        <shortName evidence="6">Exonuclease VII small subunit</shortName>
    </alternativeName>
</protein>
<dbReference type="Proteomes" id="UP001245370">
    <property type="component" value="Unassembled WGS sequence"/>
</dbReference>
<comment type="caution">
    <text evidence="8">The sequence shown here is derived from an EMBL/GenBank/DDBJ whole genome shotgun (WGS) entry which is preliminary data.</text>
</comment>
<evidence type="ECO:0000256" key="5">
    <source>
        <dbReference type="ARBA" id="ARBA00022839"/>
    </source>
</evidence>
<comment type="similarity">
    <text evidence="1 6">Belongs to the XseB family.</text>
</comment>
<keyword evidence="3 6" id="KW-0540">Nuclease</keyword>
<dbReference type="SUPFAM" id="SSF116842">
    <property type="entry name" value="XseB-like"/>
    <property type="match status" value="1"/>
</dbReference>
<keyword evidence="11" id="KW-1185">Reference proteome</keyword>
<evidence type="ECO:0000313" key="11">
    <source>
        <dbReference type="Proteomes" id="UP001245370"/>
    </source>
</evidence>
<dbReference type="GeneID" id="95764657"/>
<dbReference type="InterPro" id="IPR037004">
    <property type="entry name" value="Exonuc_VII_ssu_sf"/>
</dbReference>
<dbReference type="PANTHER" id="PTHR34137">
    <property type="entry name" value="EXODEOXYRIBONUCLEASE 7 SMALL SUBUNIT"/>
    <property type="match status" value="1"/>
</dbReference>
<sequence length="91" mass="9391">MAGASGAKGGTAVAGVENLSFEQALAELEAIVANLERGNVPLEESIAIYERGEALKQRCEALLKAAEARVETITRDAAGRPAGTQPLDPDA</sequence>
<dbReference type="GO" id="GO:0009318">
    <property type="term" value="C:exodeoxyribonuclease VII complex"/>
    <property type="evidence" value="ECO:0007669"/>
    <property type="project" value="UniProtKB-UniRule"/>
</dbReference>
<comment type="subunit">
    <text evidence="6">Heterooligomer composed of large and small subunits.</text>
</comment>
<gene>
    <name evidence="6 8" type="primary">xseB</name>
    <name evidence="9" type="ORF">GGQ86_003737</name>
    <name evidence="8" type="ORF">XFLAVUS301_38820</name>
</gene>
<dbReference type="RefSeq" id="WP_029559001.1">
    <property type="nucleotide sequence ID" value="NZ_BSDO01000006.1"/>
</dbReference>
<dbReference type="EMBL" id="JAVDPY010000007">
    <property type="protein sequence ID" value="MDR6335242.1"/>
    <property type="molecule type" value="Genomic_DNA"/>
</dbReference>
<dbReference type="EMBL" id="BSDO01000006">
    <property type="protein sequence ID" value="GLI24208.1"/>
    <property type="molecule type" value="Genomic_DNA"/>
</dbReference>
<comment type="subcellular location">
    <subcellularLocation>
        <location evidence="6">Cytoplasm</location>
    </subcellularLocation>
</comment>
<reference evidence="8" key="1">
    <citation type="submission" date="2022-12" db="EMBL/GenBank/DDBJ databases">
        <title>Reference genome sequencing for broad-spectrum identification of bacterial and archaeal isolates by mass spectrometry.</title>
        <authorList>
            <person name="Sekiguchi Y."/>
            <person name="Tourlousse D.M."/>
        </authorList>
    </citation>
    <scope>NUCLEOTIDE SEQUENCE</scope>
    <source>
        <strain evidence="8">301</strain>
    </source>
</reference>
<dbReference type="AlphaFoldDB" id="A0A9W6CKQ5"/>
<feature type="coiled-coil region" evidence="7">
    <location>
        <begin position="18"/>
        <end position="76"/>
    </location>
</feature>
<keyword evidence="7" id="KW-0175">Coiled coil</keyword>